<dbReference type="InterPro" id="IPR008928">
    <property type="entry name" value="6-hairpin_glycosidase_sf"/>
</dbReference>
<evidence type="ECO:0000256" key="1">
    <source>
        <dbReference type="ARBA" id="ARBA00022801"/>
    </source>
</evidence>
<sequence length="328" mass="33918">MAASGPDPVRERVLAALLALQRQSWEQGVLGHALLDLGRHDLAAVLAVDAVARQTPAGKLAEIEDVGIVNSAANTEVVARAAARGGDPALAAAVRRQLDWLRHGAPRAADGTLFHLEGGRQVWVDTVYMVLPPLVAAGELDAAAGQLAGHRRRLYDPGAGLWAHRWDEDRGARVRAAYWASGNGWVVAGIARSLRLLGAPATPPAARFAADCAGHARAVIDAVLAHRAPSGLLPDVLGDPASFEEVAAVGMVAYAVLSGVADGWLPASYAGVGRSLVGTARRHVGPDGLLRPACGAPRFDRPGTSAEAQAFFLLATAAGDRLAGPGHV</sequence>
<evidence type="ECO:0000313" key="2">
    <source>
        <dbReference type="EMBL" id="CAA9216641.1"/>
    </source>
</evidence>
<dbReference type="Pfam" id="PF07470">
    <property type="entry name" value="Glyco_hydro_88"/>
    <property type="match status" value="1"/>
</dbReference>
<name>A0A6J4H7T8_9ACTN</name>
<protein>
    <submittedName>
        <fullName evidence="2">GH105</fullName>
    </submittedName>
</protein>
<dbReference type="Gene3D" id="1.50.10.10">
    <property type="match status" value="1"/>
</dbReference>
<dbReference type="InterPro" id="IPR010905">
    <property type="entry name" value="Glyco_hydro_88"/>
</dbReference>
<dbReference type="InterPro" id="IPR052043">
    <property type="entry name" value="PolySaccharide_Degr_Enz"/>
</dbReference>
<proteinExistence type="predicted"/>
<gene>
    <name evidence="2" type="ORF">AVDCRST_MAG41-226</name>
</gene>
<dbReference type="GO" id="GO:0016787">
    <property type="term" value="F:hydrolase activity"/>
    <property type="evidence" value="ECO:0007669"/>
    <property type="project" value="UniProtKB-KW"/>
</dbReference>
<reference evidence="2" key="1">
    <citation type="submission" date="2020-02" db="EMBL/GenBank/DDBJ databases">
        <authorList>
            <person name="Meier V. D."/>
        </authorList>
    </citation>
    <scope>NUCLEOTIDE SEQUENCE</scope>
    <source>
        <strain evidence="2">AVDCRST_MAG41</strain>
    </source>
</reference>
<dbReference type="SUPFAM" id="SSF48208">
    <property type="entry name" value="Six-hairpin glycosidases"/>
    <property type="match status" value="1"/>
</dbReference>
<accession>A0A6J4H7T8</accession>
<dbReference type="EMBL" id="CADCTP010000022">
    <property type="protein sequence ID" value="CAA9216641.1"/>
    <property type="molecule type" value="Genomic_DNA"/>
</dbReference>
<dbReference type="InterPro" id="IPR012341">
    <property type="entry name" value="6hp_glycosidase-like_sf"/>
</dbReference>
<dbReference type="AlphaFoldDB" id="A0A6J4H7T8"/>
<dbReference type="PANTHER" id="PTHR33886">
    <property type="entry name" value="UNSATURATED RHAMNOGALACTURONAN HYDROLASE (EUROFUNG)"/>
    <property type="match status" value="1"/>
</dbReference>
<dbReference type="GO" id="GO:0005975">
    <property type="term" value="P:carbohydrate metabolic process"/>
    <property type="evidence" value="ECO:0007669"/>
    <property type="project" value="InterPro"/>
</dbReference>
<dbReference type="PANTHER" id="PTHR33886:SF8">
    <property type="entry name" value="UNSATURATED RHAMNOGALACTURONAN HYDROLASE (EUROFUNG)"/>
    <property type="match status" value="1"/>
</dbReference>
<keyword evidence="1" id="KW-0378">Hydrolase</keyword>
<organism evidence="2">
    <name type="scientific">uncultured Mycobacteriales bacterium</name>
    <dbReference type="NCBI Taxonomy" id="581187"/>
    <lineage>
        <taxon>Bacteria</taxon>
        <taxon>Bacillati</taxon>
        <taxon>Actinomycetota</taxon>
        <taxon>Actinomycetes</taxon>
        <taxon>Mycobacteriales</taxon>
        <taxon>environmental samples</taxon>
    </lineage>
</organism>